<proteinExistence type="predicted"/>
<reference evidence="3" key="1">
    <citation type="submission" date="2025-08" db="UniProtKB">
        <authorList>
            <consortium name="RefSeq"/>
        </authorList>
    </citation>
    <scope>IDENTIFICATION</scope>
    <source>
        <tissue evidence="3">Whole sample</tissue>
    </source>
</reference>
<evidence type="ECO:0000313" key="2">
    <source>
        <dbReference type="Proteomes" id="UP000694844"/>
    </source>
</evidence>
<name>A0A8B8EMK2_CRAVI</name>
<dbReference type="AlphaFoldDB" id="A0A8B8EMK2"/>
<evidence type="ECO:0000259" key="1">
    <source>
        <dbReference type="Pfam" id="PF13843"/>
    </source>
</evidence>
<accession>A0A8B8EMK2</accession>
<dbReference type="InterPro" id="IPR029526">
    <property type="entry name" value="PGBD"/>
</dbReference>
<protein>
    <submittedName>
        <fullName evidence="3">PiggyBac transposable element-derived protein 4-like</fullName>
    </submittedName>
</protein>
<dbReference type="RefSeq" id="XP_022341151.1">
    <property type="nucleotide sequence ID" value="XM_022485443.1"/>
</dbReference>
<keyword evidence="2" id="KW-1185">Reference proteome</keyword>
<organism evidence="2 3">
    <name type="scientific">Crassostrea virginica</name>
    <name type="common">Eastern oyster</name>
    <dbReference type="NCBI Taxonomy" id="6565"/>
    <lineage>
        <taxon>Eukaryota</taxon>
        <taxon>Metazoa</taxon>
        <taxon>Spiralia</taxon>
        <taxon>Lophotrochozoa</taxon>
        <taxon>Mollusca</taxon>
        <taxon>Bivalvia</taxon>
        <taxon>Autobranchia</taxon>
        <taxon>Pteriomorphia</taxon>
        <taxon>Ostreida</taxon>
        <taxon>Ostreoidea</taxon>
        <taxon>Ostreidae</taxon>
        <taxon>Crassostrea</taxon>
    </lineage>
</organism>
<dbReference type="PANTHER" id="PTHR46599:SF3">
    <property type="entry name" value="PIGGYBAC TRANSPOSABLE ELEMENT-DERIVED PROTEIN 4"/>
    <property type="match status" value="1"/>
</dbReference>
<dbReference type="OrthoDB" id="6129505at2759"/>
<dbReference type="Pfam" id="PF13843">
    <property type="entry name" value="DDE_Tnp_1_7"/>
    <property type="match status" value="1"/>
</dbReference>
<sequence length="426" mass="49098">MCHFSDSYARSVIRASAATVRRHSRIKSWKPLTVNELRRFLAIVFNMGLIKKTSIEEYWNTTMPSQSSKWFKKVMSRNRFQLILRFLYVSDHSRNVSRQHPAYDPASRFRSLLSFMNKQFCRFLVPERELCVDETLVPTKGHNVMRQYIPSKVAKFRIKFWMLCESATGYILQMSVYRGRHFDPVPAGILQGTRVVVDLLTSSSLLNKGYHIFCDSYFCSINLASHLLQNLTYITGTLRIFRTMPNTIKNANPGQGTAVYMRKGELLCLAYKDADNKKPVRMLSTFHSAQELPSGRPKLVNSYNKNMGGVDTTDAIMKAYSGQRKNKKVHKKVILHLFHRILHNAYILYQKNTCDIPVKSRVKFLQSVVESLSAENVDQIPRRRARQRKTTVVDLPGKKEKDCCVCSDRRRGGSETAEQNGMCALW</sequence>
<evidence type="ECO:0000313" key="3">
    <source>
        <dbReference type="RefSeq" id="XP_022341151.1"/>
    </source>
</evidence>
<dbReference type="KEGG" id="cvn:111135406"/>
<gene>
    <name evidence="3" type="primary">LOC111135406</name>
</gene>
<dbReference type="GeneID" id="111135406"/>
<dbReference type="PANTHER" id="PTHR46599">
    <property type="entry name" value="PIGGYBAC TRANSPOSABLE ELEMENT-DERIVED PROTEIN 4"/>
    <property type="match status" value="1"/>
</dbReference>
<dbReference type="Proteomes" id="UP000694844">
    <property type="component" value="Chromosome 5"/>
</dbReference>
<feature type="domain" description="PiggyBac transposable element-derived protein" evidence="1">
    <location>
        <begin position="18"/>
        <end position="346"/>
    </location>
</feature>